<dbReference type="InterPro" id="IPR024265">
    <property type="entry name" value="DUF3788"/>
</dbReference>
<dbReference type="OrthoDB" id="9090890at2"/>
<evidence type="ECO:0008006" key="3">
    <source>
        <dbReference type="Google" id="ProtNLM"/>
    </source>
</evidence>
<gene>
    <name evidence="1" type="ordered locus">Rfer_2515</name>
</gene>
<dbReference type="RefSeq" id="WP_011464800.1">
    <property type="nucleotide sequence ID" value="NC_007908.1"/>
</dbReference>
<dbReference type="HOGENOM" id="CLU_125862_0_0_4"/>
<dbReference type="Proteomes" id="UP000008332">
    <property type="component" value="Chromosome"/>
</dbReference>
<protein>
    <recommendedName>
        <fullName evidence="3">DUF3788 domain-containing protein</fullName>
    </recommendedName>
</protein>
<evidence type="ECO:0000313" key="1">
    <source>
        <dbReference type="EMBL" id="ABD70232.1"/>
    </source>
</evidence>
<dbReference type="KEGG" id="rfr:Rfer_2515"/>
<evidence type="ECO:0000313" key="2">
    <source>
        <dbReference type="Proteomes" id="UP000008332"/>
    </source>
</evidence>
<accession>Q21VH1</accession>
<sequence length="150" mass="17204">MNELTSRMTGPGNPPADSAVADWVGKDAYKYWKLITQSIEQSYPSVFTPEWLYGGKKHGWSLRYKKNKSFCTLIPEKNRFALLIVFGTEERAKVEAIKNGLAKKTQKEYDQATTYHDGKWLLLVIDTDRVVKDVMLLLTVKRRPINAKHA</sequence>
<dbReference type="eggNOG" id="COG3708">
    <property type="taxonomic scope" value="Bacteria"/>
</dbReference>
<organism evidence="1 2">
    <name type="scientific">Albidiferax ferrireducens (strain ATCC BAA-621 / DSM 15236 / T118)</name>
    <name type="common">Rhodoferax ferrireducens</name>
    <dbReference type="NCBI Taxonomy" id="338969"/>
    <lineage>
        <taxon>Bacteria</taxon>
        <taxon>Pseudomonadati</taxon>
        <taxon>Pseudomonadota</taxon>
        <taxon>Betaproteobacteria</taxon>
        <taxon>Burkholderiales</taxon>
        <taxon>Comamonadaceae</taxon>
        <taxon>Rhodoferax</taxon>
    </lineage>
</organism>
<dbReference type="Pfam" id="PF12663">
    <property type="entry name" value="DUF3788"/>
    <property type="match status" value="1"/>
</dbReference>
<keyword evidence="2" id="KW-1185">Reference proteome</keyword>
<reference evidence="2" key="1">
    <citation type="submission" date="2006-02" db="EMBL/GenBank/DDBJ databases">
        <title>Complete sequence of chromosome of Rhodoferax ferrireducens DSM 15236.</title>
        <authorList>
            <person name="Copeland A."/>
            <person name="Lucas S."/>
            <person name="Lapidus A."/>
            <person name="Barry K."/>
            <person name="Detter J.C."/>
            <person name="Glavina del Rio T."/>
            <person name="Hammon N."/>
            <person name="Israni S."/>
            <person name="Pitluck S."/>
            <person name="Brettin T."/>
            <person name="Bruce D."/>
            <person name="Han C."/>
            <person name="Tapia R."/>
            <person name="Gilna P."/>
            <person name="Kiss H."/>
            <person name="Schmutz J."/>
            <person name="Larimer F."/>
            <person name="Land M."/>
            <person name="Kyrpides N."/>
            <person name="Ivanova N."/>
            <person name="Richardson P."/>
        </authorList>
    </citation>
    <scope>NUCLEOTIDE SEQUENCE [LARGE SCALE GENOMIC DNA]</scope>
    <source>
        <strain evidence="2">ATCC BAA-621 / DSM 15236 / T118</strain>
    </source>
</reference>
<proteinExistence type="predicted"/>
<name>Q21VH1_ALBFT</name>
<dbReference type="EMBL" id="CP000267">
    <property type="protein sequence ID" value="ABD70232.1"/>
    <property type="molecule type" value="Genomic_DNA"/>
</dbReference>
<dbReference type="AlphaFoldDB" id="Q21VH1"/>
<dbReference type="STRING" id="338969.Rfer_2515"/>